<evidence type="ECO:0000313" key="2">
    <source>
        <dbReference type="EMBL" id="RFZ39916.1"/>
    </source>
</evidence>
<dbReference type="Proteomes" id="UP000257451">
    <property type="component" value="Unassembled WGS sequence"/>
</dbReference>
<dbReference type="PANTHER" id="PTHR34203">
    <property type="entry name" value="METHYLTRANSFERASE, FKBM FAMILY PROTEIN"/>
    <property type="match status" value="1"/>
</dbReference>
<reference evidence="2 3" key="1">
    <citation type="journal article" date="2018" name="Sci. Rep.">
        <title>Extensive genomic diversity among Mycobacterium marinum strains revealed by whole genome sequencing.</title>
        <authorList>
            <person name="Das S."/>
            <person name="Pettersson B.M."/>
            <person name="Behra P.R."/>
            <person name="Mallick A."/>
            <person name="Cheramie M."/>
            <person name="Ramesh M."/>
            <person name="Shirreff L."/>
            <person name="DuCote T."/>
            <person name="Dasgupta S."/>
            <person name="Ennis D.G."/>
            <person name="Kirsebom L.A."/>
        </authorList>
    </citation>
    <scope>NUCLEOTIDE SEQUENCE [LARGE SCALE GENOMIC DNA]</scope>
    <source>
        <strain evidence="2 3">Davis1</strain>
    </source>
</reference>
<organism evidence="2 3">
    <name type="scientific">Mycobacterium marinum</name>
    <dbReference type="NCBI Taxonomy" id="1781"/>
    <lineage>
        <taxon>Bacteria</taxon>
        <taxon>Bacillati</taxon>
        <taxon>Actinomycetota</taxon>
        <taxon>Actinomycetes</taxon>
        <taxon>Mycobacteriales</taxon>
        <taxon>Mycobacteriaceae</taxon>
        <taxon>Mycobacterium</taxon>
        <taxon>Mycobacterium ulcerans group</taxon>
    </lineage>
</organism>
<dbReference type="InterPro" id="IPR052514">
    <property type="entry name" value="SAM-dependent_MTase"/>
</dbReference>
<dbReference type="NCBIfam" id="TIGR01444">
    <property type="entry name" value="fkbM_fam"/>
    <property type="match status" value="1"/>
</dbReference>
<protein>
    <recommendedName>
        <fullName evidence="1">Methyltransferase FkbM domain-containing protein</fullName>
    </recommendedName>
</protein>
<dbReference type="InterPro" id="IPR029063">
    <property type="entry name" value="SAM-dependent_MTases_sf"/>
</dbReference>
<dbReference type="Pfam" id="PF05050">
    <property type="entry name" value="Methyltransf_21"/>
    <property type="match status" value="1"/>
</dbReference>
<proteinExistence type="predicted"/>
<dbReference type="PANTHER" id="PTHR34203:SF15">
    <property type="entry name" value="SLL1173 PROTEIN"/>
    <property type="match status" value="1"/>
</dbReference>
<feature type="domain" description="Methyltransferase FkbM" evidence="1">
    <location>
        <begin position="70"/>
        <end position="227"/>
    </location>
</feature>
<accession>A0A3E2MUG5</accession>
<gene>
    <name evidence="2" type="ORF">DAVIS_03129</name>
</gene>
<dbReference type="InterPro" id="IPR006342">
    <property type="entry name" value="FkbM_mtfrase"/>
</dbReference>
<evidence type="ECO:0000313" key="3">
    <source>
        <dbReference type="Proteomes" id="UP000257451"/>
    </source>
</evidence>
<dbReference type="SUPFAM" id="SSF53335">
    <property type="entry name" value="S-adenosyl-L-methionine-dependent methyltransferases"/>
    <property type="match status" value="1"/>
</dbReference>
<name>A0A3E2MUG5_MYCMR</name>
<comment type="caution">
    <text evidence="2">The sequence shown here is derived from an EMBL/GenBank/DDBJ whole genome shotgun (WGS) entry which is preliminary data.</text>
</comment>
<dbReference type="AlphaFoldDB" id="A0A3E2MUG5"/>
<evidence type="ECO:0000259" key="1">
    <source>
        <dbReference type="Pfam" id="PF05050"/>
    </source>
</evidence>
<dbReference type="EMBL" id="PEDF01000098">
    <property type="protein sequence ID" value="RFZ39916.1"/>
    <property type="molecule type" value="Genomic_DNA"/>
</dbReference>
<sequence length="274" mass="29913">MRRQAHDREGIPPPMTAAARTKRWLAPVARTVAPGLFWQRKYRVLQRLGESRADVRLAASLCDPDRISVDIGADVGEFTIAMLASSRSVVAFEPRPAQARELASMFHAVGAAVRVEAVALSDKPGCLSMRVVESEPGRSTIDTDNALGDVAGRIRSIDVAVKRLDDLQLSDVGLIKVDVEGHELAVLRGATDTLIRDRPTILVEAEERHHPNAVAEITTLLGGLGYRGFFELGDERRPIAEFDVALHQNPANIGGQRDGWAPRGVYVNNFVFVP</sequence>
<dbReference type="RefSeq" id="WP_414684402.1">
    <property type="nucleotide sequence ID" value="NZ_PEDF01000098.1"/>
</dbReference>
<dbReference type="Gene3D" id="3.40.50.150">
    <property type="entry name" value="Vaccinia Virus protein VP39"/>
    <property type="match status" value="1"/>
</dbReference>